<dbReference type="PANTHER" id="PTHR33495:SF2">
    <property type="entry name" value="ANTI-SIGMA FACTOR ANTAGONIST TM_1081-RELATED"/>
    <property type="match status" value="1"/>
</dbReference>
<comment type="similarity">
    <text evidence="1 2">Belongs to the anti-sigma-factor antagonist family.</text>
</comment>
<dbReference type="PROSITE" id="PS50801">
    <property type="entry name" value="STAS"/>
    <property type="match status" value="1"/>
</dbReference>
<dbReference type="InterPro" id="IPR003658">
    <property type="entry name" value="Anti-sigma_ant"/>
</dbReference>
<dbReference type="Gene3D" id="3.30.750.24">
    <property type="entry name" value="STAS domain"/>
    <property type="match status" value="1"/>
</dbReference>
<dbReference type="PANTHER" id="PTHR33495">
    <property type="entry name" value="ANTI-SIGMA FACTOR ANTAGONIST TM_1081-RELATED-RELATED"/>
    <property type="match status" value="1"/>
</dbReference>
<keyword evidence="5" id="KW-1185">Reference proteome</keyword>
<dbReference type="InterPro" id="IPR036513">
    <property type="entry name" value="STAS_dom_sf"/>
</dbReference>
<organism evidence="4 5">
    <name type="scientific">Amycolatopsis thermophila</name>
    <dbReference type="NCBI Taxonomy" id="206084"/>
    <lineage>
        <taxon>Bacteria</taxon>
        <taxon>Bacillati</taxon>
        <taxon>Actinomycetota</taxon>
        <taxon>Actinomycetes</taxon>
        <taxon>Pseudonocardiales</taxon>
        <taxon>Pseudonocardiaceae</taxon>
        <taxon>Amycolatopsis</taxon>
    </lineage>
</organism>
<feature type="domain" description="STAS" evidence="3">
    <location>
        <begin position="24"/>
        <end position="100"/>
    </location>
</feature>
<dbReference type="CDD" id="cd07043">
    <property type="entry name" value="STAS_anti-anti-sigma_factors"/>
    <property type="match status" value="1"/>
</dbReference>
<proteinExistence type="inferred from homology"/>
<accession>A0ABU0F0Z0</accession>
<dbReference type="EMBL" id="JAUSUT010000001">
    <property type="protein sequence ID" value="MDQ0381239.1"/>
    <property type="molecule type" value="Genomic_DNA"/>
</dbReference>
<protein>
    <recommendedName>
        <fullName evidence="2">Anti-sigma factor antagonist</fullName>
    </recommendedName>
</protein>
<gene>
    <name evidence="4" type="ORF">FB470_005233</name>
</gene>
<evidence type="ECO:0000313" key="4">
    <source>
        <dbReference type="EMBL" id="MDQ0381239.1"/>
    </source>
</evidence>
<evidence type="ECO:0000259" key="3">
    <source>
        <dbReference type="PROSITE" id="PS50801"/>
    </source>
</evidence>
<dbReference type="InterPro" id="IPR002645">
    <property type="entry name" value="STAS_dom"/>
</dbReference>
<sequence>MNTHLHPSRPVSCLVRVHRSGPAVVLRVDGELDLESLPVLDDALTAALDQAPGVLVVDLSGVEFLAACGLRVLLQAHQRGCRRSQLRIVATGLPRRVIELGELDRVLPIFPDLAHALPCSG</sequence>
<comment type="caution">
    <text evidence="4">The sequence shown here is derived from an EMBL/GenBank/DDBJ whole genome shotgun (WGS) entry which is preliminary data.</text>
</comment>
<evidence type="ECO:0000313" key="5">
    <source>
        <dbReference type="Proteomes" id="UP001229651"/>
    </source>
</evidence>
<name>A0ABU0F0Z0_9PSEU</name>
<dbReference type="SUPFAM" id="SSF52091">
    <property type="entry name" value="SpoIIaa-like"/>
    <property type="match status" value="1"/>
</dbReference>
<evidence type="ECO:0000256" key="1">
    <source>
        <dbReference type="ARBA" id="ARBA00009013"/>
    </source>
</evidence>
<dbReference type="NCBIfam" id="TIGR00377">
    <property type="entry name" value="ant_ant_sig"/>
    <property type="match status" value="1"/>
</dbReference>
<reference evidence="4 5" key="1">
    <citation type="submission" date="2023-07" db="EMBL/GenBank/DDBJ databases">
        <title>Sequencing the genomes of 1000 actinobacteria strains.</title>
        <authorList>
            <person name="Klenk H.-P."/>
        </authorList>
    </citation>
    <scope>NUCLEOTIDE SEQUENCE [LARGE SCALE GENOMIC DNA]</scope>
    <source>
        <strain evidence="4 5">DSM 45805</strain>
    </source>
</reference>
<dbReference type="RefSeq" id="WP_306995746.1">
    <property type="nucleotide sequence ID" value="NZ_JAUSUT010000001.1"/>
</dbReference>
<evidence type="ECO:0000256" key="2">
    <source>
        <dbReference type="RuleBase" id="RU003749"/>
    </source>
</evidence>
<dbReference type="Proteomes" id="UP001229651">
    <property type="component" value="Unassembled WGS sequence"/>
</dbReference>
<dbReference type="Pfam" id="PF01740">
    <property type="entry name" value="STAS"/>
    <property type="match status" value="1"/>
</dbReference>